<dbReference type="Pfam" id="PF00135">
    <property type="entry name" value="COesterase"/>
    <property type="match status" value="2"/>
</dbReference>
<dbReference type="EC" id="3.1.1.-" evidence="8"/>
<dbReference type="GO" id="GO:0006629">
    <property type="term" value="P:lipid metabolic process"/>
    <property type="evidence" value="ECO:0007669"/>
    <property type="project" value="UniProtKB-KW"/>
</dbReference>
<comment type="subcellular location">
    <subcellularLocation>
        <location evidence="1">Secreted</location>
    </subcellularLocation>
</comment>
<dbReference type="GeneID" id="9529636"/>
<dbReference type="InterPro" id="IPR002018">
    <property type="entry name" value="CarbesteraseB"/>
</dbReference>
<evidence type="ECO:0000256" key="6">
    <source>
        <dbReference type="ARBA" id="ARBA00023098"/>
    </source>
</evidence>
<dbReference type="OMA" id="GCAGKAD"/>
<feature type="signal peptide" evidence="8">
    <location>
        <begin position="1"/>
        <end position="17"/>
    </location>
</feature>
<dbReference type="FunFam" id="3.40.50.1820:FF:000213">
    <property type="entry name" value="Carboxylic ester hydrolase"/>
    <property type="match status" value="1"/>
</dbReference>
<evidence type="ECO:0000256" key="7">
    <source>
        <dbReference type="ARBA" id="ARBA00023180"/>
    </source>
</evidence>
<dbReference type="GO" id="GO:0005576">
    <property type="term" value="C:extracellular region"/>
    <property type="evidence" value="ECO:0007669"/>
    <property type="project" value="UniProtKB-SubCell"/>
</dbReference>
<keyword evidence="4 8" id="KW-0732">Signal</keyword>
<dbReference type="HOGENOM" id="CLU_006586_10_6_1"/>
<dbReference type="SUPFAM" id="SSF53474">
    <property type="entry name" value="alpha/beta-Hydrolases"/>
    <property type="match status" value="1"/>
</dbReference>
<dbReference type="AlphaFoldDB" id="C9SSH0"/>
<feature type="domain" description="Carboxylesterase type B" evidence="9">
    <location>
        <begin position="34"/>
        <end position="97"/>
    </location>
</feature>
<evidence type="ECO:0000256" key="3">
    <source>
        <dbReference type="ARBA" id="ARBA00022525"/>
    </source>
</evidence>
<reference evidence="11" key="1">
    <citation type="journal article" date="2011" name="PLoS Pathog.">
        <title>Comparative genomics yields insights into niche adaptation of plant vascular wilt pathogens.</title>
        <authorList>
            <person name="Klosterman S.J."/>
            <person name="Subbarao K.V."/>
            <person name="Kang S."/>
            <person name="Veronese P."/>
            <person name="Gold S.E."/>
            <person name="Thomma B.P.H.J."/>
            <person name="Chen Z."/>
            <person name="Henrissat B."/>
            <person name="Lee Y.-H."/>
            <person name="Park J."/>
            <person name="Garcia-Pedrajas M.D."/>
            <person name="Barbara D.J."/>
            <person name="Anchieta A."/>
            <person name="de Jonge R."/>
            <person name="Santhanam P."/>
            <person name="Maruthachalam K."/>
            <person name="Atallah Z."/>
            <person name="Amyotte S.G."/>
            <person name="Paz Z."/>
            <person name="Inderbitzin P."/>
            <person name="Hayes R.J."/>
            <person name="Heiman D.I."/>
            <person name="Young S."/>
            <person name="Zeng Q."/>
            <person name="Engels R."/>
            <person name="Galagan J."/>
            <person name="Cuomo C.A."/>
            <person name="Dobinson K.F."/>
            <person name="Ma L.-J."/>
        </authorList>
    </citation>
    <scope>NUCLEOTIDE SEQUENCE [LARGE SCALE GENOMIC DNA]</scope>
    <source>
        <strain evidence="11">VaMs.102 / ATCC MYA-4576 / FGSC 10136</strain>
    </source>
</reference>
<dbReference type="InterPro" id="IPR050309">
    <property type="entry name" value="Type-B_Carboxylest/Lipase"/>
</dbReference>
<evidence type="ECO:0000256" key="8">
    <source>
        <dbReference type="RuleBase" id="RU361235"/>
    </source>
</evidence>
<accession>C9SSH0</accession>
<keyword evidence="11" id="KW-1185">Reference proteome</keyword>
<gene>
    <name evidence="10" type="ORF">VDBG_07845</name>
</gene>
<feature type="domain" description="Carboxylesterase type B" evidence="9">
    <location>
        <begin position="118"/>
        <end position="505"/>
    </location>
</feature>
<evidence type="ECO:0000256" key="4">
    <source>
        <dbReference type="ARBA" id="ARBA00022729"/>
    </source>
</evidence>
<proteinExistence type="inferred from homology"/>
<feature type="chain" id="PRO_5005125948" description="Carboxylic ester hydrolase" evidence="8">
    <location>
        <begin position="18"/>
        <end position="538"/>
    </location>
</feature>
<comment type="similarity">
    <text evidence="2 8">Belongs to the type-B carboxylesterase/lipase family.</text>
</comment>
<organism evidence="11">
    <name type="scientific">Verticillium alfalfae (strain VaMs.102 / ATCC MYA-4576 / FGSC 10136)</name>
    <name type="common">Verticillium wilt of alfalfa</name>
    <name type="synonym">Verticillium albo-atrum</name>
    <dbReference type="NCBI Taxonomy" id="526221"/>
    <lineage>
        <taxon>Eukaryota</taxon>
        <taxon>Fungi</taxon>
        <taxon>Dikarya</taxon>
        <taxon>Ascomycota</taxon>
        <taxon>Pezizomycotina</taxon>
        <taxon>Sordariomycetes</taxon>
        <taxon>Hypocreomycetidae</taxon>
        <taxon>Glomerellales</taxon>
        <taxon>Plectosphaerellaceae</taxon>
        <taxon>Verticillium</taxon>
    </lineage>
</organism>
<evidence type="ECO:0000259" key="9">
    <source>
        <dbReference type="Pfam" id="PF00135"/>
    </source>
</evidence>
<dbReference type="RefSeq" id="XP_003001586.1">
    <property type="nucleotide sequence ID" value="XM_003001540.1"/>
</dbReference>
<keyword evidence="3" id="KW-0964">Secreted</keyword>
<dbReference type="InterPro" id="IPR029058">
    <property type="entry name" value="AB_hydrolase_fold"/>
</dbReference>
<keyword evidence="7" id="KW-0325">Glycoprotein</keyword>
<dbReference type="GO" id="GO:0016787">
    <property type="term" value="F:hydrolase activity"/>
    <property type="evidence" value="ECO:0007669"/>
    <property type="project" value="UniProtKB-KW"/>
</dbReference>
<dbReference type="Proteomes" id="UP000008698">
    <property type="component" value="Unassembled WGS sequence"/>
</dbReference>
<keyword evidence="6" id="KW-0443">Lipid metabolism</keyword>
<dbReference type="OrthoDB" id="408631at2759"/>
<dbReference type="ESTHER" id="verdv-g2x5a5">
    <property type="family name" value="Fungal_carboxylesterase_lipase"/>
</dbReference>
<protein>
    <recommendedName>
        <fullName evidence="8">Carboxylic ester hydrolase</fullName>
        <ecNumber evidence="8">3.1.1.-</ecNumber>
    </recommendedName>
</protein>
<dbReference type="InterPro" id="IPR019826">
    <property type="entry name" value="Carboxylesterase_B_AS"/>
</dbReference>
<keyword evidence="5 8" id="KW-0378">Hydrolase</keyword>
<dbReference type="Gene3D" id="3.40.50.1820">
    <property type="entry name" value="alpha/beta hydrolase"/>
    <property type="match status" value="1"/>
</dbReference>
<evidence type="ECO:0000256" key="2">
    <source>
        <dbReference type="ARBA" id="ARBA00005964"/>
    </source>
</evidence>
<dbReference type="KEGG" id="val:VDBG_07845"/>
<dbReference type="PROSITE" id="PS00122">
    <property type="entry name" value="CARBOXYLESTERASE_B_1"/>
    <property type="match status" value="1"/>
</dbReference>
<evidence type="ECO:0000313" key="11">
    <source>
        <dbReference type="Proteomes" id="UP000008698"/>
    </source>
</evidence>
<dbReference type="PANTHER" id="PTHR11559">
    <property type="entry name" value="CARBOXYLESTERASE"/>
    <property type="match status" value="1"/>
</dbReference>
<evidence type="ECO:0000256" key="1">
    <source>
        <dbReference type="ARBA" id="ARBA00004613"/>
    </source>
</evidence>
<dbReference type="eggNOG" id="KOG4389">
    <property type="taxonomic scope" value="Eukaryota"/>
</dbReference>
<sequence>MLFKLPILLGLLGTVAAQSDATPALDERAAGTATVVLPLATVLGNVMNKVESFGGIPFAEPPVGRLRLKPPQRITRNLGTFDATGPAAACPQMVSSNLRAPKQMQSFLCCTGFLAAGSSSQLGWSSMYDGTGLINHGVDLKKPFIFVAVNYRVAGFGFMPGKEILADGSSNLGLLDQRMGLEWVADNIASFGGDPSKVTIWGESAGAISVFDQMALYDGDNTYKGKPLFRGAIMNSGSMVPADPVDCPKGQAVYDLVVREAGCAGKADTLNCLRDVPYQTFLKAVTSTPGILSYNSVALSYLPRPDGKVLTQSPDILAATGKYAAVPMIIGNQEDEGTLFGLFQPNLTTTDRFVDYLQKLFFNGATKAQLTTLVNTYDNGVAAVISGSPHRTALLNEIFPGFKRRSAVLGDLVFTLTRRAFLSLTKAAHPNVPAWSYLASYNYGTPILGTFHGSDLLQVFYGILPNYASRQIRTYYTNFVHDLDPNVGSAAQYPNWPRWDQGKKLINFLANRAGGLLDDNFRSDSYDFIAKNVGALYI</sequence>
<dbReference type="EMBL" id="DS985224">
    <property type="protein sequence ID" value="EEY21735.1"/>
    <property type="molecule type" value="Genomic_DNA"/>
</dbReference>
<evidence type="ECO:0000256" key="5">
    <source>
        <dbReference type="ARBA" id="ARBA00022801"/>
    </source>
</evidence>
<name>C9SSH0_VERA1</name>
<evidence type="ECO:0000313" key="10">
    <source>
        <dbReference type="EMBL" id="EEY21735.1"/>
    </source>
</evidence>